<dbReference type="Gene3D" id="2.40.50.1020">
    <property type="entry name" value="LytTr DNA-binding domain"/>
    <property type="match status" value="1"/>
</dbReference>
<keyword evidence="5" id="KW-1185">Reference proteome</keyword>
<dbReference type="GO" id="GO:0003677">
    <property type="term" value="F:DNA binding"/>
    <property type="evidence" value="ECO:0007669"/>
    <property type="project" value="InterPro"/>
</dbReference>
<keyword evidence="2" id="KW-0812">Transmembrane</keyword>
<evidence type="ECO:0000256" key="1">
    <source>
        <dbReference type="SAM" id="MobiDB-lite"/>
    </source>
</evidence>
<sequence>MPGVRKLLIDLALLVAIGVVLALIGPFGTFQASFGSRLLYWVALALAGYLFYRPIGGVADWAARWLDLPVAAMWVVATLVATVPMTFVVRLTSCGGPCPTPQTIDELLVSYGYVLVIGAAVTLILFLTQRGRAPIGSMKTDSPPPSPAPSPAPPPAPRFLERLPAHLGQELIALEMEDHYVRAHMAGGSDLILMRLRDAVGELEGIDGAQVHRSWWVARAAVATIRRDGRNIRLVLTNGIEAPVSREKARSLKALGWL</sequence>
<dbReference type="Pfam" id="PF04397">
    <property type="entry name" value="LytTR"/>
    <property type="match status" value="1"/>
</dbReference>
<evidence type="ECO:0000259" key="3">
    <source>
        <dbReference type="PROSITE" id="PS50930"/>
    </source>
</evidence>
<name>A0A518RLE8_9SPHN</name>
<dbReference type="Proteomes" id="UP000318055">
    <property type="component" value="Chromosome"/>
</dbReference>
<feature type="domain" description="HTH LytTR-type" evidence="3">
    <location>
        <begin position="169"/>
        <end position="258"/>
    </location>
</feature>
<dbReference type="InterPro" id="IPR007492">
    <property type="entry name" value="LytTR_DNA-bd_dom"/>
</dbReference>
<feature type="transmembrane region" description="Helical" evidence="2">
    <location>
        <begin position="108"/>
        <end position="128"/>
    </location>
</feature>
<dbReference type="SMART" id="SM00850">
    <property type="entry name" value="LytTR"/>
    <property type="match status" value="1"/>
</dbReference>
<gene>
    <name evidence="4" type="ORF">FPZ54_13040</name>
</gene>
<keyword evidence="2" id="KW-1133">Transmembrane helix</keyword>
<dbReference type="EMBL" id="CP042239">
    <property type="protein sequence ID" value="QDX28273.1"/>
    <property type="molecule type" value="Genomic_DNA"/>
</dbReference>
<dbReference type="RefSeq" id="WP_145849828.1">
    <property type="nucleotide sequence ID" value="NZ_CP042239.1"/>
</dbReference>
<keyword evidence="2" id="KW-0472">Membrane</keyword>
<protein>
    <submittedName>
        <fullName evidence="4">LytTR family transcriptional regulator</fullName>
    </submittedName>
</protein>
<feature type="region of interest" description="Disordered" evidence="1">
    <location>
        <begin position="136"/>
        <end position="157"/>
    </location>
</feature>
<organism evidence="4 5">
    <name type="scientific">Sphingomonas suaedae</name>
    <dbReference type="NCBI Taxonomy" id="2599297"/>
    <lineage>
        <taxon>Bacteria</taxon>
        <taxon>Pseudomonadati</taxon>
        <taxon>Pseudomonadota</taxon>
        <taxon>Alphaproteobacteria</taxon>
        <taxon>Sphingomonadales</taxon>
        <taxon>Sphingomonadaceae</taxon>
        <taxon>Sphingomonas</taxon>
    </lineage>
</organism>
<dbReference type="PROSITE" id="PS50930">
    <property type="entry name" value="HTH_LYTTR"/>
    <property type="match status" value="1"/>
</dbReference>
<evidence type="ECO:0000313" key="5">
    <source>
        <dbReference type="Proteomes" id="UP000318055"/>
    </source>
</evidence>
<dbReference type="AlphaFoldDB" id="A0A518RLE8"/>
<evidence type="ECO:0000313" key="4">
    <source>
        <dbReference type="EMBL" id="QDX28273.1"/>
    </source>
</evidence>
<feature type="transmembrane region" description="Helical" evidence="2">
    <location>
        <begin position="38"/>
        <end position="56"/>
    </location>
</feature>
<dbReference type="KEGG" id="ssua:FPZ54_13040"/>
<feature type="compositionally biased region" description="Pro residues" evidence="1">
    <location>
        <begin position="142"/>
        <end position="157"/>
    </location>
</feature>
<evidence type="ECO:0000256" key="2">
    <source>
        <dbReference type="SAM" id="Phobius"/>
    </source>
</evidence>
<accession>A0A518RLE8</accession>
<dbReference type="OrthoDB" id="7028951at2"/>
<proteinExistence type="predicted"/>
<feature type="transmembrane region" description="Helical" evidence="2">
    <location>
        <begin position="68"/>
        <end position="88"/>
    </location>
</feature>
<reference evidence="4 5" key="1">
    <citation type="submission" date="2019-07" db="EMBL/GenBank/DDBJ databases">
        <title>Sphingomonas alkalisoli sp. nov., isolated from rhizosphere soil of Suaedae salsa.</title>
        <authorList>
            <person name="Zhang H."/>
            <person name="Xu L."/>
            <person name="Zhang J.-X."/>
            <person name="Sun J.-Q."/>
        </authorList>
    </citation>
    <scope>NUCLEOTIDE SEQUENCE [LARGE SCALE GENOMIC DNA]</scope>
    <source>
        <strain evidence="4 5">XS-10</strain>
    </source>
</reference>